<gene>
    <name evidence="3" type="ORF">GOB84_15715</name>
</gene>
<feature type="transmembrane region" description="Helical" evidence="2">
    <location>
        <begin position="94"/>
        <end position="115"/>
    </location>
</feature>
<keyword evidence="4" id="KW-1185">Reference proteome</keyword>
<dbReference type="Proteomes" id="UP000615326">
    <property type="component" value="Unassembled WGS sequence"/>
</dbReference>
<dbReference type="EMBL" id="WOSW01000046">
    <property type="protein sequence ID" value="NHO33964.1"/>
    <property type="molecule type" value="Genomic_DNA"/>
</dbReference>
<feature type="compositionally biased region" description="Gly residues" evidence="1">
    <location>
        <begin position="182"/>
        <end position="191"/>
    </location>
</feature>
<reference evidence="3 4" key="1">
    <citation type="journal article" date="2020" name="Int. J. Syst. Evol. Microbiol.">
        <title>Novel acetic acid bacteria from cider fermentations: Acetobacter conturbans sp. nov. and Acetobacter fallax sp. nov.</title>
        <authorList>
            <person name="Sombolestani A.S."/>
            <person name="Cleenwerck I."/>
            <person name="Cnockaert M."/>
            <person name="Borremans W."/>
            <person name="Wieme A.D."/>
            <person name="De Vuyst L."/>
            <person name="Vandamme P."/>
        </authorList>
    </citation>
    <scope>NUCLEOTIDE SEQUENCE [LARGE SCALE GENOMIC DNA]</scope>
    <source>
        <strain evidence="3 4">LMG 1637</strain>
    </source>
</reference>
<evidence type="ECO:0000256" key="2">
    <source>
        <dbReference type="SAM" id="Phobius"/>
    </source>
</evidence>
<protein>
    <recommendedName>
        <fullName evidence="5">DUF1003 domain-containing protein</fullName>
    </recommendedName>
</protein>
<evidence type="ECO:0008006" key="5">
    <source>
        <dbReference type="Google" id="ProtNLM"/>
    </source>
</evidence>
<keyword evidence="2" id="KW-0812">Transmembrane</keyword>
<sequence length="198" mass="21602">MEAGNDVFPPLLPARSANECVVVKSRHIWRPLSWFYSDRHRTDTSPGEPGLLDRFNDRLAVKMTVIFGSIWCVYAFLLFSLIPVLEPTWQGPLLYVSNSIQLVALPALMVGSAILTRGSDQRATEDHAALIEILNDVREEVARLRTMTTGIAQTEKENADRPTDVVSIADEALITVNEPGGTVSGSSGGLRGADAPRS</sequence>
<name>A0ABX0KC02_9PROT</name>
<evidence type="ECO:0000256" key="1">
    <source>
        <dbReference type="SAM" id="MobiDB-lite"/>
    </source>
</evidence>
<keyword evidence="2" id="KW-1133">Transmembrane helix</keyword>
<evidence type="ECO:0000313" key="3">
    <source>
        <dbReference type="EMBL" id="NHO33964.1"/>
    </source>
</evidence>
<organism evidence="3 4">
    <name type="scientific">Acetobacter fallax</name>
    <dbReference type="NCBI Taxonomy" id="1737473"/>
    <lineage>
        <taxon>Bacteria</taxon>
        <taxon>Pseudomonadati</taxon>
        <taxon>Pseudomonadota</taxon>
        <taxon>Alphaproteobacteria</taxon>
        <taxon>Acetobacterales</taxon>
        <taxon>Acetobacteraceae</taxon>
        <taxon>Acetobacter</taxon>
    </lineage>
</organism>
<comment type="caution">
    <text evidence="3">The sequence shown here is derived from an EMBL/GenBank/DDBJ whole genome shotgun (WGS) entry which is preliminary data.</text>
</comment>
<feature type="transmembrane region" description="Helical" evidence="2">
    <location>
        <begin position="59"/>
        <end position="82"/>
    </location>
</feature>
<evidence type="ECO:0000313" key="4">
    <source>
        <dbReference type="Proteomes" id="UP000615326"/>
    </source>
</evidence>
<accession>A0ABX0KC02</accession>
<feature type="region of interest" description="Disordered" evidence="1">
    <location>
        <begin position="177"/>
        <end position="198"/>
    </location>
</feature>
<proteinExistence type="predicted"/>
<keyword evidence="2" id="KW-0472">Membrane</keyword>